<dbReference type="InterPro" id="IPR001130">
    <property type="entry name" value="TatD-like"/>
</dbReference>
<name>A0AAQ4E004_AMBAM</name>
<sequence length="291" mass="33013">MSQPLATLGFTPQQNKKWPYSVSSSVGLIDTHCHLDYLFSKVNHLGSYAEYRRDHRDTFPDCYEGCVADFCNPVTFKLEYMWDALLSEDKVWGAFGCHPKMAAEYDEQIEQQMVHALNHPSVVGLGEIGLDYTNKNRDQQQLVFRTQLQIATSRGMPLVIHTRKATEDTMRILKEMVPHNYLIHLHCFKGGWSEAVQWLDAFPHLCLGLTPKLGDDLNGPLAEAAQRVPLDRILLETDAPFFLPQEEKGRLSAAHPGMVIYVATQLAALRNVSVDDILTEVRQNTKRIYGI</sequence>
<protein>
    <submittedName>
        <fullName evidence="4">Uncharacterized protein</fullName>
    </submittedName>
</protein>
<dbReference type="Pfam" id="PF01026">
    <property type="entry name" value="TatD_DNase"/>
    <property type="match status" value="1"/>
</dbReference>
<feature type="binding site" evidence="3">
    <location>
        <position position="34"/>
    </location>
    <ligand>
        <name>a divalent metal cation</name>
        <dbReference type="ChEBI" id="CHEBI:60240"/>
        <label>1</label>
    </ligand>
</feature>
<dbReference type="PANTHER" id="PTHR46363:SF1">
    <property type="entry name" value="DEOXYRIBONUCLEASE TATDN2-RELATED"/>
    <property type="match status" value="1"/>
</dbReference>
<feature type="binding site" evidence="3">
    <location>
        <position position="161"/>
    </location>
    <ligand>
        <name>a divalent metal cation</name>
        <dbReference type="ChEBI" id="CHEBI:60240"/>
        <label>2</label>
    </ligand>
</feature>
<dbReference type="InterPro" id="IPR032466">
    <property type="entry name" value="Metal_Hydrolase"/>
</dbReference>
<gene>
    <name evidence="4" type="ORF">V5799_005175</name>
</gene>
<evidence type="ECO:0000256" key="1">
    <source>
        <dbReference type="ARBA" id="ARBA00009275"/>
    </source>
</evidence>
<evidence type="ECO:0000256" key="3">
    <source>
        <dbReference type="PIRSR" id="PIRSR005902-1"/>
    </source>
</evidence>
<dbReference type="Gene3D" id="3.20.20.140">
    <property type="entry name" value="Metal-dependent hydrolases"/>
    <property type="match status" value="1"/>
</dbReference>
<keyword evidence="3" id="KW-0479">Metal-binding</keyword>
<dbReference type="PIRSF" id="PIRSF005902">
    <property type="entry name" value="DNase_TatD"/>
    <property type="match status" value="1"/>
</dbReference>
<dbReference type="InterPro" id="IPR018228">
    <property type="entry name" value="DNase_TatD-rel_CS"/>
</dbReference>
<organism evidence="4 5">
    <name type="scientific">Amblyomma americanum</name>
    <name type="common">Lone star tick</name>
    <dbReference type="NCBI Taxonomy" id="6943"/>
    <lineage>
        <taxon>Eukaryota</taxon>
        <taxon>Metazoa</taxon>
        <taxon>Ecdysozoa</taxon>
        <taxon>Arthropoda</taxon>
        <taxon>Chelicerata</taxon>
        <taxon>Arachnida</taxon>
        <taxon>Acari</taxon>
        <taxon>Parasitiformes</taxon>
        <taxon>Ixodida</taxon>
        <taxon>Ixodoidea</taxon>
        <taxon>Ixodidae</taxon>
        <taxon>Amblyomminae</taxon>
        <taxon>Amblyomma</taxon>
    </lineage>
</organism>
<evidence type="ECO:0000313" key="5">
    <source>
        <dbReference type="Proteomes" id="UP001321473"/>
    </source>
</evidence>
<keyword evidence="2" id="KW-0378">Hydrolase</keyword>
<dbReference type="CDD" id="cd01310">
    <property type="entry name" value="TatD_DNAse"/>
    <property type="match status" value="1"/>
</dbReference>
<dbReference type="PROSITE" id="PS01137">
    <property type="entry name" value="TATD_1"/>
    <property type="match status" value="1"/>
</dbReference>
<dbReference type="PROSITE" id="PS01090">
    <property type="entry name" value="TATD_2"/>
    <property type="match status" value="1"/>
</dbReference>
<feature type="binding site" evidence="3">
    <location>
        <position position="32"/>
    </location>
    <ligand>
        <name>a divalent metal cation</name>
        <dbReference type="ChEBI" id="CHEBI:60240"/>
        <label>1</label>
    </ligand>
</feature>
<dbReference type="Proteomes" id="UP001321473">
    <property type="component" value="Unassembled WGS sequence"/>
</dbReference>
<comment type="caution">
    <text evidence="4">The sequence shown here is derived from an EMBL/GenBank/DDBJ whole genome shotgun (WGS) entry which is preliminary data.</text>
</comment>
<dbReference type="AlphaFoldDB" id="A0AAQ4E004"/>
<dbReference type="PANTHER" id="PTHR46363">
    <property type="entry name" value="DEOXYRIBONUCLEASE TATDN2-RELATED"/>
    <property type="match status" value="1"/>
</dbReference>
<feature type="binding site" evidence="3">
    <location>
        <position position="238"/>
    </location>
    <ligand>
        <name>a divalent metal cation</name>
        <dbReference type="ChEBI" id="CHEBI:60240"/>
        <label>1</label>
    </ligand>
</feature>
<feature type="binding site" evidence="3">
    <location>
        <position position="127"/>
    </location>
    <ligand>
        <name>a divalent metal cation</name>
        <dbReference type="ChEBI" id="CHEBI:60240"/>
        <label>1</label>
    </ligand>
</feature>
<dbReference type="EMBL" id="JARKHS020024577">
    <property type="protein sequence ID" value="KAK8768044.1"/>
    <property type="molecule type" value="Genomic_DNA"/>
</dbReference>
<dbReference type="PROSITE" id="PS01091">
    <property type="entry name" value="TATD_3"/>
    <property type="match status" value="1"/>
</dbReference>
<proteinExistence type="inferred from homology"/>
<accession>A0AAQ4E004</accession>
<keyword evidence="5" id="KW-1185">Reference proteome</keyword>
<dbReference type="GO" id="GO:0016788">
    <property type="term" value="F:hydrolase activity, acting on ester bonds"/>
    <property type="evidence" value="ECO:0007669"/>
    <property type="project" value="InterPro"/>
</dbReference>
<evidence type="ECO:0000256" key="2">
    <source>
        <dbReference type="ARBA" id="ARBA00022801"/>
    </source>
</evidence>
<comment type="similarity">
    <text evidence="1">Belongs to the metallo-dependent hydrolases superfamily. TatD-type hydrolase family.</text>
</comment>
<evidence type="ECO:0000313" key="4">
    <source>
        <dbReference type="EMBL" id="KAK8768044.1"/>
    </source>
</evidence>
<feature type="binding site" evidence="3">
    <location>
        <position position="186"/>
    </location>
    <ligand>
        <name>a divalent metal cation</name>
        <dbReference type="ChEBI" id="CHEBI:60240"/>
        <label>2</label>
    </ligand>
</feature>
<dbReference type="SUPFAM" id="SSF51556">
    <property type="entry name" value="Metallo-dependent hydrolases"/>
    <property type="match status" value="1"/>
</dbReference>
<dbReference type="GO" id="GO:0046872">
    <property type="term" value="F:metal ion binding"/>
    <property type="evidence" value="ECO:0007669"/>
    <property type="project" value="UniProtKB-KW"/>
</dbReference>
<reference evidence="4 5" key="1">
    <citation type="journal article" date="2023" name="Arcadia Sci">
        <title>De novo assembly of a long-read Amblyomma americanum tick genome.</title>
        <authorList>
            <person name="Chou S."/>
            <person name="Poskanzer K.E."/>
            <person name="Rollins M."/>
            <person name="Thuy-Boun P.S."/>
        </authorList>
    </citation>
    <scope>NUCLEOTIDE SEQUENCE [LARGE SCALE GENOMIC DNA]</scope>
    <source>
        <strain evidence="4">F_SG_1</strain>
        <tissue evidence="4">Salivary glands</tissue>
    </source>
</reference>